<dbReference type="PANTHER" id="PTHR31834:SF1">
    <property type="entry name" value="INITIATION-SPECIFIC ALPHA-1,6-MANNOSYLTRANSFERASE"/>
    <property type="match status" value="1"/>
</dbReference>
<keyword evidence="9" id="KW-0472">Membrane</keyword>
<gene>
    <name evidence="13" type="ORF">GTA08_BOTSDO12204</name>
</gene>
<organism evidence="13 14">
    <name type="scientific">Botryosphaeria dothidea</name>
    <dbReference type="NCBI Taxonomy" id="55169"/>
    <lineage>
        <taxon>Eukaryota</taxon>
        <taxon>Fungi</taxon>
        <taxon>Dikarya</taxon>
        <taxon>Ascomycota</taxon>
        <taxon>Pezizomycotina</taxon>
        <taxon>Dothideomycetes</taxon>
        <taxon>Dothideomycetes incertae sedis</taxon>
        <taxon>Botryosphaeriales</taxon>
        <taxon>Botryosphaeriaceae</taxon>
        <taxon>Botryosphaeria</taxon>
    </lineage>
</organism>
<evidence type="ECO:0000256" key="4">
    <source>
        <dbReference type="ARBA" id="ARBA00022679"/>
    </source>
</evidence>
<evidence type="ECO:0000256" key="3">
    <source>
        <dbReference type="ARBA" id="ARBA00022676"/>
    </source>
</evidence>
<evidence type="ECO:0000313" key="13">
    <source>
        <dbReference type="EMBL" id="KAF4312130.1"/>
    </source>
</evidence>
<comment type="caution">
    <text evidence="13">The sequence shown here is derived from an EMBL/GenBank/DDBJ whole genome shotgun (WGS) entry which is preliminary data.</text>
</comment>
<evidence type="ECO:0000313" key="14">
    <source>
        <dbReference type="Proteomes" id="UP000572817"/>
    </source>
</evidence>
<dbReference type="AlphaFoldDB" id="A0A8H4N7N4"/>
<keyword evidence="12" id="KW-0732">Signal</keyword>
<evidence type="ECO:0000256" key="1">
    <source>
        <dbReference type="ARBA" id="ARBA00004194"/>
    </source>
</evidence>
<feature type="chain" id="PRO_5034431247" description="Initiation-specific alpha--mannosyltransferase protein" evidence="12">
    <location>
        <begin position="27"/>
        <end position="391"/>
    </location>
</feature>
<evidence type="ECO:0000256" key="12">
    <source>
        <dbReference type="SAM" id="SignalP"/>
    </source>
</evidence>
<evidence type="ECO:0000256" key="7">
    <source>
        <dbReference type="ARBA" id="ARBA00022989"/>
    </source>
</evidence>
<keyword evidence="5" id="KW-0812">Transmembrane</keyword>
<protein>
    <recommendedName>
        <fullName evidence="15">Initiation-specific alpha--mannosyltransferase protein</fullName>
    </recommendedName>
</protein>
<feature type="compositionally biased region" description="Low complexity" evidence="11">
    <location>
        <begin position="53"/>
        <end position="69"/>
    </location>
</feature>
<accession>A0A8H4N7N4</accession>
<dbReference type="PANTHER" id="PTHR31834">
    <property type="entry name" value="INITIATION-SPECIFIC ALPHA-1,6-MANNOSYLTRANSFERASE"/>
    <property type="match status" value="1"/>
</dbReference>
<dbReference type="InterPro" id="IPR007577">
    <property type="entry name" value="GlycoTrfase_DXD_sugar-bd_CS"/>
</dbReference>
<dbReference type="Proteomes" id="UP000572817">
    <property type="component" value="Unassembled WGS sequence"/>
</dbReference>
<dbReference type="Pfam" id="PF04488">
    <property type="entry name" value="Gly_transf_sug"/>
    <property type="match status" value="1"/>
</dbReference>
<dbReference type="FunFam" id="3.90.550.20:FF:000002">
    <property type="entry name" value="Initiation-specific alpha-1,6-mannosyltransferase"/>
    <property type="match status" value="1"/>
</dbReference>
<evidence type="ECO:0008006" key="15">
    <source>
        <dbReference type="Google" id="ProtNLM"/>
    </source>
</evidence>
<comment type="similarity">
    <text evidence="2">Belongs to the glycosyltransferase 32 family.</text>
</comment>
<comment type="subcellular location">
    <subcellularLocation>
        <location evidence="10">Endomembrane system</location>
        <topology evidence="10">Single-pass type II membrane protein</topology>
    </subcellularLocation>
    <subcellularLocation>
        <location evidence="1">Golgi apparatus membrane</location>
        <topology evidence="1">Single-pass membrane protein</topology>
    </subcellularLocation>
</comment>
<evidence type="ECO:0000256" key="2">
    <source>
        <dbReference type="ARBA" id="ARBA00009003"/>
    </source>
</evidence>
<evidence type="ECO:0000256" key="8">
    <source>
        <dbReference type="ARBA" id="ARBA00023034"/>
    </source>
</evidence>
<reference evidence="13" key="1">
    <citation type="submission" date="2020-04" db="EMBL/GenBank/DDBJ databases">
        <title>Genome Assembly and Annotation of Botryosphaeria dothidea sdau 11-99, a Latent Pathogen of Apple Fruit Ring Rot in China.</title>
        <authorList>
            <person name="Yu C."/>
            <person name="Diao Y."/>
            <person name="Lu Q."/>
            <person name="Zhao J."/>
            <person name="Cui S."/>
            <person name="Peng C."/>
            <person name="He B."/>
            <person name="Liu H."/>
        </authorList>
    </citation>
    <scope>NUCLEOTIDE SEQUENCE [LARGE SCALE GENOMIC DNA]</scope>
    <source>
        <strain evidence="13">Sdau11-99</strain>
    </source>
</reference>
<keyword evidence="8" id="KW-0333">Golgi apparatus</keyword>
<feature type="region of interest" description="Disordered" evidence="11">
    <location>
        <begin position="44"/>
        <end position="89"/>
    </location>
</feature>
<evidence type="ECO:0000256" key="6">
    <source>
        <dbReference type="ARBA" id="ARBA00022968"/>
    </source>
</evidence>
<evidence type="ECO:0000256" key="5">
    <source>
        <dbReference type="ARBA" id="ARBA00022692"/>
    </source>
</evidence>
<dbReference type="InterPro" id="IPR039367">
    <property type="entry name" value="Och1-like"/>
</dbReference>
<keyword evidence="4" id="KW-0808">Transferase</keyword>
<evidence type="ECO:0000256" key="9">
    <source>
        <dbReference type="ARBA" id="ARBA00023136"/>
    </source>
</evidence>
<proteinExistence type="inferred from homology"/>
<dbReference type="GO" id="GO:0006487">
    <property type="term" value="P:protein N-linked glycosylation"/>
    <property type="evidence" value="ECO:0007669"/>
    <property type="project" value="TreeGrafter"/>
</dbReference>
<keyword evidence="14" id="KW-1185">Reference proteome</keyword>
<keyword evidence="3" id="KW-0328">Glycosyltransferase</keyword>
<evidence type="ECO:0000256" key="10">
    <source>
        <dbReference type="ARBA" id="ARBA00060399"/>
    </source>
</evidence>
<dbReference type="EMBL" id="WWBZ02000007">
    <property type="protein sequence ID" value="KAF4312130.1"/>
    <property type="molecule type" value="Genomic_DNA"/>
</dbReference>
<dbReference type="Gene3D" id="3.90.550.20">
    <property type="match status" value="1"/>
</dbReference>
<name>A0A8H4N7N4_9PEZI</name>
<evidence type="ECO:0000256" key="11">
    <source>
        <dbReference type="SAM" id="MobiDB-lite"/>
    </source>
</evidence>
<dbReference type="OrthoDB" id="411251at2759"/>
<dbReference type="SUPFAM" id="SSF53448">
    <property type="entry name" value="Nucleotide-diphospho-sugar transferases"/>
    <property type="match status" value="1"/>
</dbReference>
<dbReference type="GO" id="GO:0000009">
    <property type="term" value="F:alpha-1,6-mannosyltransferase activity"/>
    <property type="evidence" value="ECO:0007669"/>
    <property type="project" value="InterPro"/>
</dbReference>
<feature type="signal peptide" evidence="12">
    <location>
        <begin position="1"/>
        <end position="26"/>
    </location>
</feature>
<keyword evidence="6" id="KW-0735">Signal-anchor</keyword>
<dbReference type="GO" id="GO:0000136">
    <property type="term" value="C:mannan polymerase complex"/>
    <property type="evidence" value="ECO:0007669"/>
    <property type="project" value="TreeGrafter"/>
</dbReference>
<keyword evidence="7" id="KW-1133">Transmembrane helix</keyword>
<sequence length="391" mass="43773">MLSYRRALVIAAALLTFFFLLRSSHTTGPSAKLVAPEAKPASSAASHADKVEAGAGAAPAAAAEATTPETSERKTEKTAPQAVAKKQRPQIALEDLQSKPLRQQLEYQFPYDPQGKFPAYIWQTWKYTPASGEFDEIFREPEASWTILHPTFVHEVITDSVAVHLMRHLYASVPDVLEAYNSLPLPVLKADFFRYLILLARGGIYSDIDTAALKPATDWVPSDVPRDSYGLVIGIEADPDREDWHEWYSRRIQFCQWTVQAKPGHPVLREIVANITEETLKRKREGTLVADVKGIVEYTGPALWTDIIFDFFNDPQYFDMSASTKNITWEEFTGITAAKKVGDVIVLPITSFSPGVRQMGAGEDDDPMAFVKHNFEGTWKPENERHIGEVY</sequence>
<dbReference type="InterPro" id="IPR029044">
    <property type="entry name" value="Nucleotide-diphossugar_trans"/>
</dbReference>